<dbReference type="EMBL" id="CP074371">
    <property type="protein sequence ID" value="QVI24240.1"/>
    <property type="molecule type" value="Genomic_DNA"/>
</dbReference>
<keyword evidence="5 8" id="KW-0560">Oxidoreductase</keyword>
<evidence type="ECO:0000256" key="1">
    <source>
        <dbReference type="ARBA" id="ARBA00001971"/>
    </source>
</evidence>
<evidence type="ECO:0000256" key="7">
    <source>
        <dbReference type="ARBA" id="ARBA00023033"/>
    </source>
</evidence>
<dbReference type="CDD" id="cd11031">
    <property type="entry name" value="Cyp158A-like"/>
    <property type="match status" value="1"/>
</dbReference>
<comment type="similarity">
    <text evidence="2 8">Belongs to the cytochrome P450 family.</text>
</comment>
<dbReference type="InterPro" id="IPR036396">
    <property type="entry name" value="Cyt_P450_sf"/>
</dbReference>
<keyword evidence="7 8" id="KW-0503">Monooxygenase</keyword>
<dbReference type="PROSITE" id="PS00086">
    <property type="entry name" value="CYTOCHROME_P450"/>
    <property type="match status" value="1"/>
</dbReference>
<evidence type="ECO:0000313" key="9">
    <source>
        <dbReference type="EMBL" id="QVI24240.1"/>
    </source>
</evidence>
<dbReference type="RefSeq" id="WP_213560303.1">
    <property type="nucleotide sequence ID" value="NZ_JBHXAJ010000023.1"/>
</dbReference>
<evidence type="ECO:0000313" key="10">
    <source>
        <dbReference type="Proteomes" id="UP000683310"/>
    </source>
</evidence>
<protein>
    <submittedName>
        <fullName evidence="9">Cytochrome P450</fullName>
    </submittedName>
</protein>
<gene>
    <name evidence="9" type="ORF">KHQ06_16590</name>
</gene>
<dbReference type="Proteomes" id="UP000683310">
    <property type="component" value="Chromosome"/>
</dbReference>
<dbReference type="InterPro" id="IPR001128">
    <property type="entry name" value="Cyt_P450"/>
</dbReference>
<dbReference type="Pfam" id="PF00067">
    <property type="entry name" value="p450"/>
    <property type="match status" value="1"/>
</dbReference>
<dbReference type="PRINTS" id="PR00359">
    <property type="entry name" value="BP450"/>
</dbReference>
<dbReference type="Gene3D" id="1.10.630.10">
    <property type="entry name" value="Cytochrome P450"/>
    <property type="match status" value="1"/>
</dbReference>
<dbReference type="SUPFAM" id="SSF48264">
    <property type="entry name" value="Cytochrome P450"/>
    <property type="match status" value="1"/>
</dbReference>
<name>A0ABX8D0I8_9NOCA</name>
<evidence type="ECO:0000256" key="4">
    <source>
        <dbReference type="ARBA" id="ARBA00022723"/>
    </source>
</evidence>
<evidence type="ECO:0000256" key="3">
    <source>
        <dbReference type="ARBA" id="ARBA00022617"/>
    </source>
</evidence>
<evidence type="ECO:0000256" key="2">
    <source>
        <dbReference type="ARBA" id="ARBA00010617"/>
    </source>
</evidence>
<keyword evidence="4 8" id="KW-0479">Metal-binding</keyword>
<evidence type="ECO:0000256" key="8">
    <source>
        <dbReference type="RuleBase" id="RU000461"/>
    </source>
</evidence>
<dbReference type="InterPro" id="IPR017972">
    <property type="entry name" value="Cyt_P450_CS"/>
</dbReference>
<accession>A0ABX8D0I8</accession>
<keyword evidence="10" id="KW-1185">Reference proteome</keyword>
<keyword evidence="6 8" id="KW-0408">Iron</keyword>
<dbReference type="PRINTS" id="PR00385">
    <property type="entry name" value="P450"/>
</dbReference>
<evidence type="ECO:0000256" key="6">
    <source>
        <dbReference type="ARBA" id="ARBA00023004"/>
    </source>
</evidence>
<reference evidence="9 10" key="1">
    <citation type="submission" date="2021-04" db="EMBL/GenBank/DDBJ databases">
        <title>Nocardia tengchongensis.</title>
        <authorList>
            <person name="Zhuang k."/>
            <person name="Ran Y."/>
            <person name="Li W."/>
        </authorList>
    </citation>
    <scope>NUCLEOTIDE SEQUENCE [LARGE SCALE GENOMIC DNA]</scope>
    <source>
        <strain evidence="9 10">CFH S0057</strain>
    </source>
</reference>
<evidence type="ECO:0000256" key="5">
    <source>
        <dbReference type="ARBA" id="ARBA00023002"/>
    </source>
</evidence>
<comment type="cofactor">
    <cofactor evidence="1">
        <name>heme</name>
        <dbReference type="ChEBI" id="CHEBI:30413"/>
    </cofactor>
</comment>
<proteinExistence type="inferred from homology"/>
<dbReference type="PANTHER" id="PTHR46696">
    <property type="entry name" value="P450, PUTATIVE (EUROFUNG)-RELATED"/>
    <property type="match status" value="1"/>
</dbReference>
<dbReference type="InterPro" id="IPR002397">
    <property type="entry name" value="Cyt_P450_B"/>
</dbReference>
<dbReference type="PANTHER" id="PTHR46696:SF5">
    <property type="entry name" value="CYTOCHROME P450 BJ-1"/>
    <property type="match status" value="1"/>
</dbReference>
<sequence length="361" mass="39726">MHKTQTAMGDPAWIATGHAEVRSLLCDERLGRAHPTPETAARVSDVSLFGPVGNFETEIADHARMRSLLQPQFSARAMRTLRPRISALTSELLDTLTDRAVPLDLHAAVSVPLPILVLCELLGVPVDDRDRFRAWTQQAWDIRDDERARQGQSALFTYSCELVATKRSDPGDDVISRLATTEGVHAAEAAALGMALLFAGHETTVNAISNGMLTLLDTPDRWQRLVAEPALVPSAIEEMLRVPVQASPELPRYARTDMDVDGAAVCQGDLVLMDVSAANLDPEAFPEPERFDLARRSSAHLTFGHGLRYCIGAPLARIELQEVFSQLISRFPTMRLAVPATELRRQENMLAAELVELPVTW</sequence>
<organism evidence="9 10">
    <name type="scientific">Nocardia tengchongensis</name>
    <dbReference type="NCBI Taxonomy" id="2055889"/>
    <lineage>
        <taxon>Bacteria</taxon>
        <taxon>Bacillati</taxon>
        <taxon>Actinomycetota</taxon>
        <taxon>Actinomycetes</taxon>
        <taxon>Mycobacteriales</taxon>
        <taxon>Nocardiaceae</taxon>
        <taxon>Nocardia</taxon>
    </lineage>
</organism>
<keyword evidence="3 8" id="KW-0349">Heme</keyword>